<sequence>MKRNLYVVTIVIVFIVAIMLIYWGLNERFASENQNEFYTGSGVGAIIGAVTVIFINGRKNRTKS</sequence>
<keyword evidence="1" id="KW-0812">Transmembrane</keyword>
<protein>
    <submittedName>
        <fullName evidence="2">Uncharacterized protein</fullName>
    </submittedName>
</protein>
<dbReference type="Proteomes" id="UP000294752">
    <property type="component" value="Unassembled WGS sequence"/>
</dbReference>
<dbReference type="RefSeq" id="WP_133640266.1">
    <property type="nucleotide sequence ID" value="NZ_SNZV01000004.1"/>
</dbReference>
<accession>A0A4R7D526</accession>
<dbReference type="EMBL" id="SNZV01000004">
    <property type="protein sequence ID" value="TDS13976.1"/>
    <property type="molecule type" value="Genomic_DNA"/>
</dbReference>
<evidence type="ECO:0000313" key="2">
    <source>
        <dbReference type="EMBL" id="TDS13976.1"/>
    </source>
</evidence>
<name>A0A4R7D526_9SPHI</name>
<dbReference type="AlphaFoldDB" id="A0A4R7D526"/>
<feature type="transmembrane region" description="Helical" evidence="1">
    <location>
        <begin position="37"/>
        <end position="55"/>
    </location>
</feature>
<comment type="caution">
    <text evidence="2">The sequence shown here is derived from an EMBL/GenBank/DDBJ whole genome shotgun (WGS) entry which is preliminary data.</text>
</comment>
<keyword evidence="3" id="KW-1185">Reference proteome</keyword>
<keyword evidence="1" id="KW-0472">Membrane</keyword>
<evidence type="ECO:0000256" key="1">
    <source>
        <dbReference type="SAM" id="Phobius"/>
    </source>
</evidence>
<evidence type="ECO:0000313" key="3">
    <source>
        <dbReference type="Proteomes" id="UP000294752"/>
    </source>
</evidence>
<feature type="transmembrane region" description="Helical" evidence="1">
    <location>
        <begin position="5"/>
        <end position="25"/>
    </location>
</feature>
<gene>
    <name evidence="2" type="ORF">B0I21_104304</name>
</gene>
<dbReference type="OrthoDB" id="9942232at2"/>
<reference evidence="2 3" key="1">
    <citation type="submission" date="2019-03" db="EMBL/GenBank/DDBJ databases">
        <title>Genomic Encyclopedia of Type Strains, Phase III (KMG-III): the genomes of soil and plant-associated and newly described type strains.</title>
        <authorList>
            <person name="Whitman W."/>
        </authorList>
    </citation>
    <scope>NUCLEOTIDE SEQUENCE [LARGE SCALE GENOMIC DNA]</scope>
    <source>
        <strain evidence="2 3">CGMCC 1.12801</strain>
    </source>
</reference>
<organism evidence="2 3">
    <name type="scientific">Sphingobacterium paludis</name>
    <dbReference type="NCBI Taxonomy" id="1476465"/>
    <lineage>
        <taxon>Bacteria</taxon>
        <taxon>Pseudomonadati</taxon>
        <taxon>Bacteroidota</taxon>
        <taxon>Sphingobacteriia</taxon>
        <taxon>Sphingobacteriales</taxon>
        <taxon>Sphingobacteriaceae</taxon>
        <taxon>Sphingobacterium</taxon>
    </lineage>
</organism>
<proteinExistence type="predicted"/>
<keyword evidence="1" id="KW-1133">Transmembrane helix</keyword>